<protein>
    <submittedName>
        <fullName evidence="3">ComF family protein</fullName>
    </submittedName>
</protein>
<evidence type="ECO:0000256" key="1">
    <source>
        <dbReference type="ARBA" id="ARBA00008007"/>
    </source>
</evidence>
<accession>A0ABW1L1C2</accession>
<dbReference type="Pfam" id="PF00156">
    <property type="entry name" value="Pribosyltran"/>
    <property type="match status" value="1"/>
</dbReference>
<comment type="similarity">
    <text evidence="1">Belongs to the ComF/GntX family.</text>
</comment>
<dbReference type="Proteomes" id="UP001596170">
    <property type="component" value="Unassembled WGS sequence"/>
</dbReference>
<dbReference type="InterPro" id="IPR051910">
    <property type="entry name" value="ComF/GntX_DNA_util-trans"/>
</dbReference>
<reference evidence="4" key="1">
    <citation type="journal article" date="2019" name="Int. J. Syst. Evol. Microbiol.">
        <title>The Global Catalogue of Microorganisms (GCM) 10K type strain sequencing project: providing services to taxonomists for standard genome sequencing and annotation.</title>
        <authorList>
            <consortium name="The Broad Institute Genomics Platform"/>
            <consortium name="The Broad Institute Genome Sequencing Center for Infectious Disease"/>
            <person name="Wu L."/>
            <person name="Ma J."/>
        </authorList>
    </citation>
    <scope>NUCLEOTIDE SEQUENCE [LARGE SCALE GENOMIC DNA]</scope>
    <source>
        <strain evidence="4">CCUG 54527</strain>
    </source>
</reference>
<evidence type="ECO:0000259" key="2">
    <source>
        <dbReference type="Pfam" id="PF00156"/>
    </source>
</evidence>
<name>A0ABW1L1C2_9BACL</name>
<evidence type="ECO:0000313" key="4">
    <source>
        <dbReference type="Proteomes" id="UP001596170"/>
    </source>
</evidence>
<dbReference type="EMBL" id="JBHSRI010000002">
    <property type="protein sequence ID" value="MFC6038020.1"/>
    <property type="molecule type" value="Genomic_DNA"/>
</dbReference>
<feature type="domain" description="Phosphoribosyltransferase" evidence="2">
    <location>
        <begin position="118"/>
        <end position="205"/>
    </location>
</feature>
<comment type="caution">
    <text evidence="3">The sequence shown here is derived from an EMBL/GenBank/DDBJ whole genome shotgun (WGS) entry which is preliminary data.</text>
</comment>
<dbReference type="RefSeq" id="WP_377732019.1">
    <property type="nucleotide sequence ID" value="NZ_JBHSRI010000002.1"/>
</dbReference>
<gene>
    <name evidence="3" type="ORF">ACFPYN_01005</name>
</gene>
<dbReference type="CDD" id="cd06223">
    <property type="entry name" value="PRTases_typeI"/>
    <property type="match status" value="1"/>
</dbReference>
<dbReference type="PANTHER" id="PTHR47505">
    <property type="entry name" value="DNA UTILIZATION PROTEIN YHGH"/>
    <property type="match status" value="1"/>
</dbReference>
<dbReference type="SUPFAM" id="SSF53271">
    <property type="entry name" value="PRTase-like"/>
    <property type="match status" value="1"/>
</dbReference>
<proteinExistence type="inferred from homology"/>
<dbReference type="InterPro" id="IPR029057">
    <property type="entry name" value="PRTase-like"/>
</dbReference>
<keyword evidence="4" id="KW-1185">Reference proteome</keyword>
<evidence type="ECO:0000313" key="3">
    <source>
        <dbReference type="EMBL" id="MFC6038020.1"/>
    </source>
</evidence>
<organism evidence="3 4">
    <name type="scientific">Paenisporosarcina macmurdoensis</name>
    <dbReference type="NCBI Taxonomy" id="212659"/>
    <lineage>
        <taxon>Bacteria</taxon>
        <taxon>Bacillati</taxon>
        <taxon>Bacillota</taxon>
        <taxon>Bacilli</taxon>
        <taxon>Bacillales</taxon>
        <taxon>Caryophanaceae</taxon>
        <taxon>Paenisporosarcina</taxon>
    </lineage>
</organism>
<dbReference type="Gene3D" id="3.40.50.2020">
    <property type="match status" value="1"/>
</dbReference>
<dbReference type="PANTHER" id="PTHR47505:SF1">
    <property type="entry name" value="DNA UTILIZATION PROTEIN YHGH"/>
    <property type="match status" value="1"/>
</dbReference>
<sequence length="206" mass="23706">MKCLICSSSFLEIASWRKLFLIKPPQLVCEKCSSKFEKAEEKEWRNEWVGTIYEGTLDSVHSIYRYNDWMKQVYRQYKFQLDVELANIFKSDFLPLRKVQDKIVPIPLNPEKLVVRSFSQVDELLNAANVPFTQVLSKTLDQTQVGKSKKERVSSELIFTVTQDVQKQNILLVDDLYTTGTTLHHAAYALKKAGANTVNALTLIRA</sequence>
<dbReference type="InterPro" id="IPR000836">
    <property type="entry name" value="PRTase_dom"/>
</dbReference>